<name>A0A218WSF3_PUNGR</name>
<accession>A0A218WSF3</accession>
<evidence type="ECO:0000313" key="1">
    <source>
        <dbReference type="EMBL" id="OWM75151.1"/>
    </source>
</evidence>
<dbReference type="Proteomes" id="UP000197138">
    <property type="component" value="Unassembled WGS sequence"/>
</dbReference>
<sequence>MNSETQSESCSMVLVVLGCVKARFRVPFTCLWIGRPGSPVKKAFANVRECPGLSRRLLKCARRCH</sequence>
<dbReference type="EMBL" id="MTKT01003397">
    <property type="protein sequence ID" value="OWM75151.1"/>
    <property type="molecule type" value="Genomic_DNA"/>
</dbReference>
<dbReference type="AlphaFoldDB" id="A0A218WSF3"/>
<reference evidence="2" key="1">
    <citation type="journal article" date="2017" name="Plant J.">
        <title>The pomegranate (Punica granatum L.) genome and the genomics of punicalagin biosynthesis.</title>
        <authorList>
            <person name="Qin G."/>
            <person name="Xu C."/>
            <person name="Ming R."/>
            <person name="Tang H."/>
            <person name="Guyot R."/>
            <person name="Kramer E.M."/>
            <person name="Hu Y."/>
            <person name="Yi X."/>
            <person name="Qi Y."/>
            <person name="Xu X."/>
            <person name="Gao Z."/>
            <person name="Pan H."/>
            <person name="Jian J."/>
            <person name="Tian Y."/>
            <person name="Yue Z."/>
            <person name="Xu Y."/>
        </authorList>
    </citation>
    <scope>NUCLEOTIDE SEQUENCE [LARGE SCALE GENOMIC DNA]</scope>
    <source>
        <strain evidence="2">cv. Dabenzi</strain>
    </source>
</reference>
<comment type="caution">
    <text evidence="1">The sequence shown here is derived from an EMBL/GenBank/DDBJ whole genome shotgun (WGS) entry which is preliminary data.</text>
</comment>
<protein>
    <submittedName>
        <fullName evidence="1">Uncharacterized protein</fullName>
    </submittedName>
</protein>
<evidence type="ECO:0000313" key="2">
    <source>
        <dbReference type="Proteomes" id="UP000197138"/>
    </source>
</evidence>
<proteinExistence type="predicted"/>
<organism evidence="1 2">
    <name type="scientific">Punica granatum</name>
    <name type="common">Pomegranate</name>
    <dbReference type="NCBI Taxonomy" id="22663"/>
    <lineage>
        <taxon>Eukaryota</taxon>
        <taxon>Viridiplantae</taxon>
        <taxon>Streptophyta</taxon>
        <taxon>Embryophyta</taxon>
        <taxon>Tracheophyta</taxon>
        <taxon>Spermatophyta</taxon>
        <taxon>Magnoliopsida</taxon>
        <taxon>eudicotyledons</taxon>
        <taxon>Gunneridae</taxon>
        <taxon>Pentapetalae</taxon>
        <taxon>rosids</taxon>
        <taxon>malvids</taxon>
        <taxon>Myrtales</taxon>
        <taxon>Lythraceae</taxon>
        <taxon>Punica</taxon>
    </lineage>
</organism>
<gene>
    <name evidence="1" type="ORF">CDL15_Pgr012637</name>
</gene>